<dbReference type="InterPro" id="IPR006189">
    <property type="entry name" value="CHASE_dom"/>
</dbReference>
<comment type="caution">
    <text evidence="10">The sequence shown here is derived from an EMBL/GenBank/DDBJ whole genome shotgun (WGS) entry which is preliminary data.</text>
</comment>
<dbReference type="SMART" id="SM00448">
    <property type="entry name" value="REC"/>
    <property type="match status" value="1"/>
</dbReference>
<keyword evidence="6" id="KW-0812">Transmembrane</keyword>
<dbReference type="PROSITE" id="PS50110">
    <property type="entry name" value="RESPONSE_REGULATORY"/>
    <property type="match status" value="1"/>
</dbReference>
<dbReference type="Pfam" id="PF02518">
    <property type="entry name" value="HATPase_c"/>
    <property type="match status" value="1"/>
</dbReference>
<feature type="domain" description="Histidine kinase" evidence="7">
    <location>
        <begin position="323"/>
        <end position="543"/>
    </location>
</feature>
<dbReference type="Gene3D" id="1.10.287.130">
    <property type="match status" value="1"/>
</dbReference>
<dbReference type="SUPFAM" id="SSF55874">
    <property type="entry name" value="ATPase domain of HSP90 chaperone/DNA topoisomerase II/histidine kinase"/>
    <property type="match status" value="1"/>
</dbReference>
<dbReference type="InterPro" id="IPR036097">
    <property type="entry name" value="HisK_dim/P_sf"/>
</dbReference>
<reference evidence="10 11" key="1">
    <citation type="submission" date="2019-11" db="EMBL/GenBank/DDBJ databases">
        <title>Winogradskyella ouciana sp. nov., isolated from the hadal seawater of the Mariana Trench.</title>
        <authorList>
            <person name="Liu R."/>
        </authorList>
    </citation>
    <scope>NUCLEOTIDE SEQUENCE [LARGE SCALE GENOMIC DNA]</scope>
    <source>
        <strain evidence="10 11">ZXX205</strain>
    </source>
</reference>
<evidence type="ECO:0000313" key="11">
    <source>
        <dbReference type="Proteomes" id="UP000447545"/>
    </source>
</evidence>
<dbReference type="Pfam" id="PF00512">
    <property type="entry name" value="HisKA"/>
    <property type="match status" value="1"/>
</dbReference>
<evidence type="ECO:0000256" key="3">
    <source>
        <dbReference type="ARBA" id="ARBA00022553"/>
    </source>
</evidence>
<proteinExistence type="predicted"/>
<sequence length="686" mass="77730">MFTKVRKREALIPLFSFIFLNLLVLFLWDQSISAQKSALQNRVHNSGELLSQKFLSIVKRDIQSLENLKDRLQITNGAYFDYWEHDAELILQQNPSFKFIEWIDDLMIIRKINPTLGNQAAIGLDISKIDYRRDEWIRHSLDGSTNVTSWFKMTQGGHAFLVDVPVYFQNKFRGTITAGMDFKKNLDAFAENLPDYSVEIRDDKGTVFYTQNPTQTETGNDDFVYSNTLKIDSLDSQFWSIKVKPASANFLNDKSSSINNMLIFGLALSTLMSLLIYFHLRAKLETTRAVRANKKLKITNKKLSKQRNRAERASMAKTEFLSNMSHEIRTPLNGILGLIQLLKNSSNPENNAHYLYLMDKSSKNLLALVNDVLEIDKIESGEMSLNEVVFTPSKEVAALVSQFKAEFETKNLYLDLELHSNSELSVVGDEGKFNQVIINLIKNALKFTARGGACVVYKETLKDNCLNISLKVSDTGIGIPQYNLSKIFKRFTQVDQGIKKKHEGSGLGLAISQNLVELMGGTISVDSQLGKGSEFIFNIPFALSEIQPQNNFNTDSFHFSFENIKVLVVDDNNINVLVLTKLLRDLGVKTDKAKDGISAVKMSREKQYQLILMDIHMPLMDGYEATRLIREVNKDILIIGLSADVTKQAIDKSLKLGMNDYLTKPLSKEKLQNILIKYFSVKKVVA</sequence>
<dbReference type="InterPro" id="IPR005467">
    <property type="entry name" value="His_kinase_dom"/>
</dbReference>
<feature type="domain" description="CHASE" evidence="9">
    <location>
        <begin position="108"/>
        <end position="195"/>
    </location>
</feature>
<dbReference type="InterPro" id="IPR004358">
    <property type="entry name" value="Sig_transdc_His_kin-like_C"/>
</dbReference>
<dbReference type="InterPro" id="IPR011006">
    <property type="entry name" value="CheY-like_superfamily"/>
</dbReference>
<dbReference type="InterPro" id="IPR003661">
    <property type="entry name" value="HisK_dim/P_dom"/>
</dbReference>
<dbReference type="PANTHER" id="PTHR45339:SF1">
    <property type="entry name" value="HYBRID SIGNAL TRANSDUCTION HISTIDINE KINASE J"/>
    <property type="match status" value="1"/>
</dbReference>
<organism evidence="10 11">
    <name type="scientific">Winogradskyella ouciana</name>
    <dbReference type="NCBI Taxonomy" id="2608631"/>
    <lineage>
        <taxon>Bacteria</taxon>
        <taxon>Pseudomonadati</taxon>
        <taxon>Bacteroidota</taxon>
        <taxon>Flavobacteriia</taxon>
        <taxon>Flavobacteriales</taxon>
        <taxon>Flavobacteriaceae</taxon>
        <taxon>Winogradskyella</taxon>
    </lineage>
</organism>
<comment type="catalytic activity">
    <reaction evidence="1">
        <text>ATP + protein L-histidine = ADP + protein N-phospho-L-histidine.</text>
        <dbReference type="EC" id="2.7.13.3"/>
    </reaction>
</comment>
<accession>A0A7K1GAI2</accession>
<dbReference type="Gene3D" id="3.40.50.2300">
    <property type="match status" value="1"/>
</dbReference>
<evidence type="ECO:0000313" key="10">
    <source>
        <dbReference type="EMBL" id="MTE26141.1"/>
    </source>
</evidence>
<keyword evidence="4" id="KW-0902">Two-component regulatory system</keyword>
<evidence type="ECO:0000256" key="5">
    <source>
        <dbReference type="PROSITE-ProRule" id="PRU00169"/>
    </source>
</evidence>
<dbReference type="SUPFAM" id="SSF47384">
    <property type="entry name" value="Homodimeric domain of signal transducing histidine kinase"/>
    <property type="match status" value="1"/>
</dbReference>
<dbReference type="SMART" id="SM00388">
    <property type="entry name" value="HisKA"/>
    <property type="match status" value="1"/>
</dbReference>
<dbReference type="AlphaFoldDB" id="A0A7K1GAI2"/>
<dbReference type="Pfam" id="PF03924">
    <property type="entry name" value="CHASE"/>
    <property type="match status" value="1"/>
</dbReference>
<evidence type="ECO:0000259" key="7">
    <source>
        <dbReference type="PROSITE" id="PS50109"/>
    </source>
</evidence>
<dbReference type="InterPro" id="IPR003594">
    <property type="entry name" value="HATPase_dom"/>
</dbReference>
<dbReference type="EMBL" id="WJYA01000004">
    <property type="protein sequence ID" value="MTE26141.1"/>
    <property type="molecule type" value="Genomic_DNA"/>
</dbReference>
<feature type="modified residue" description="4-aspartylphosphate" evidence="5">
    <location>
        <position position="614"/>
    </location>
</feature>
<dbReference type="PRINTS" id="PR00344">
    <property type="entry name" value="BCTRLSENSOR"/>
</dbReference>
<feature type="domain" description="Response regulatory" evidence="8">
    <location>
        <begin position="565"/>
        <end position="679"/>
    </location>
</feature>
<dbReference type="InterPro" id="IPR001789">
    <property type="entry name" value="Sig_transdc_resp-reg_receiver"/>
</dbReference>
<dbReference type="EC" id="2.7.13.3" evidence="2"/>
<keyword evidence="6" id="KW-0472">Membrane</keyword>
<dbReference type="PANTHER" id="PTHR45339">
    <property type="entry name" value="HYBRID SIGNAL TRANSDUCTION HISTIDINE KINASE J"/>
    <property type="match status" value="1"/>
</dbReference>
<feature type="transmembrane region" description="Helical" evidence="6">
    <location>
        <begin position="261"/>
        <end position="280"/>
    </location>
</feature>
<evidence type="ECO:0000256" key="6">
    <source>
        <dbReference type="SAM" id="Phobius"/>
    </source>
</evidence>
<evidence type="ECO:0000256" key="1">
    <source>
        <dbReference type="ARBA" id="ARBA00000085"/>
    </source>
</evidence>
<evidence type="ECO:0000259" key="8">
    <source>
        <dbReference type="PROSITE" id="PS50110"/>
    </source>
</evidence>
<dbReference type="FunFam" id="3.30.565.10:FF:000010">
    <property type="entry name" value="Sensor histidine kinase RcsC"/>
    <property type="match status" value="1"/>
</dbReference>
<dbReference type="SMART" id="SM01079">
    <property type="entry name" value="CHASE"/>
    <property type="match status" value="1"/>
</dbReference>
<dbReference type="PROSITE" id="PS50839">
    <property type="entry name" value="CHASE"/>
    <property type="match status" value="1"/>
</dbReference>
<keyword evidence="6" id="KW-1133">Transmembrane helix</keyword>
<dbReference type="SUPFAM" id="SSF52172">
    <property type="entry name" value="CheY-like"/>
    <property type="match status" value="1"/>
</dbReference>
<gene>
    <name evidence="10" type="ORF">F1003_04275</name>
</gene>
<protein>
    <recommendedName>
        <fullName evidence="2">histidine kinase</fullName>
        <ecNumber evidence="2">2.7.13.3</ecNumber>
    </recommendedName>
</protein>
<dbReference type="InterPro" id="IPR036890">
    <property type="entry name" value="HATPase_C_sf"/>
</dbReference>
<keyword evidence="11" id="KW-1185">Reference proteome</keyword>
<dbReference type="SMART" id="SM00387">
    <property type="entry name" value="HATPase_c"/>
    <property type="match status" value="1"/>
</dbReference>
<dbReference type="CDD" id="cd16922">
    <property type="entry name" value="HATPase_EvgS-ArcB-TorS-like"/>
    <property type="match status" value="1"/>
</dbReference>
<dbReference type="Gene3D" id="3.30.565.10">
    <property type="entry name" value="Histidine kinase-like ATPase, C-terminal domain"/>
    <property type="match status" value="1"/>
</dbReference>
<dbReference type="PROSITE" id="PS50109">
    <property type="entry name" value="HIS_KIN"/>
    <property type="match status" value="1"/>
</dbReference>
<dbReference type="CDD" id="cd17546">
    <property type="entry name" value="REC_hyHK_CKI1_RcsC-like"/>
    <property type="match status" value="1"/>
</dbReference>
<evidence type="ECO:0000256" key="2">
    <source>
        <dbReference type="ARBA" id="ARBA00012438"/>
    </source>
</evidence>
<keyword evidence="3 5" id="KW-0597">Phosphoprotein</keyword>
<dbReference type="Proteomes" id="UP000447545">
    <property type="component" value="Unassembled WGS sequence"/>
</dbReference>
<dbReference type="CDD" id="cd00082">
    <property type="entry name" value="HisKA"/>
    <property type="match status" value="1"/>
</dbReference>
<dbReference type="Pfam" id="PF00072">
    <property type="entry name" value="Response_reg"/>
    <property type="match status" value="1"/>
</dbReference>
<evidence type="ECO:0000259" key="9">
    <source>
        <dbReference type="PROSITE" id="PS50839"/>
    </source>
</evidence>
<dbReference type="RefSeq" id="WP_155087980.1">
    <property type="nucleotide sequence ID" value="NZ_WJYA01000004.1"/>
</dbReference>
<name>A0A7K1GAI2_9FLAO</name>
<evidence type="ECO:0000256" key="4">
    <source>
        <dbReference type="ARBA" id="ARBA00023012"/>
    </source>
</evidence>
<dbReference type="GO" id="GO:0000155">
    <property type="term" value="F:phosphorelay sensor kinase activity"/>
    <property type="evidence" value="ECO:0007669"/>
    <property type="project" value="InterPro"/>
</dbReference>